<dbReference type="EMBL" id="QETF01000012">
    <property type="protein sequence ID" value="PWG16514.1"/>
    <property type="molecule type" value="Genomic_DNA"/>
</dbReference>
<comment type="caution">
    <text evidence="2">The sequence shown here is derived from an EMBL/GenBank/DDBJ whole genome shotgun (WGS) entry which is preliminary data.</text>
</comment>
<reference evidence="3" key="1">
    <citation type="submission" date="2018-05" db="EMBL/GenBank/DDBJ databases">
        <authorList>
            <person name="Du Z."/>
            <person name="Wang X."/>
        </authorList>
    </citation>
    <scope>NUCLEOTIDE SEQUENCE [LARGE SCALE GENOMIC DNA]</scope>
    <source>
        <strain evidence="3">WDS4C29</strain>
    </source>
</reference>
<organism evidence="2 3">
    <name type="scientific">Salibaculum griseiflavum</name>
    <dbReference type="NCBI Taxonomy" id="1914409"/>
    <lineage>
        <taxon>Bacteria</taxon>
        <taxon>Pseudomonadati</taxon>
        <taxon>Pseudomonadota</taxon>
        <taxon>Alphaproteobacteria</taxon>
        <taxon>Rhodobacterales</taxon>
        <taxon>Roseobacteraceae</taxon>
        <taxon>Salibaculum</taxon>
    </lineage>
</organism>
<dbReference type="OrthoDB" id="7861430at2"/>
<gene>
    <name evidence="2" type="ORF">DFK10_11140</name>
</gene>
<dbReference type="RefSeq" id="WP_109389111.1">
    <property type="nucleotide sequence ID" value="NZ_QETF01000012.1"/>
</dbReference>
<dbReference type="AlphaFoldDB" id="A0A2V1P3V9"/>
<accession>A0A2V1P3V9</accession>
<evidence type="ECO:0008006" key="4">
    <source>
        <dbReference type="Google" id="ProtNLM"/>
    </source>
</evidence>
<keyword evidence="1" id="KW-0812">Transmembrane</keyword>
<protein>
    <recommendedName>
        <fullName evidence="4">PH domain-containing protein</fullName>
    </recommendedName>
</protein>
<evidence type="ECO:0000256" key="1">
    <source>
        <dbReference type="SAM" id="Phobius"/>
    </source>
</evidence>
<keyword evidence="3" id="KW-1185">Reference proteome</keyword>
<keyword evidence="1" id="KW-0472">Membrane</keyword>
<evidence type="ECO:0000313" key="2">
    <source>
        <dbReference type="EMBL" id="PWG16514.1"/>
    </source>
</evidence>
<feature type="transmembrane region" description="Helical" evidence="1">
    <location>
        <begin position="30"/>
        <end position="51"/>
    </location>
</feature>
<name>A0A2V1P3V9_9RHOB</name>
<dbReference type="Proteomes" id="UP000245293">
    <property type="component" value="Unassembled WGS sequence"/>
</dbReference>
<keyword evidence="1" id="KW-1133">Transmembrane helix</keyword>
<sequence length="143" mass="15492">MTARAGTGPALQEGEEVIFDHIPSLRSFQLTALVLIGLTLPVAVVFGVVFADTIWPALPVFLTCMILLQERFRLGRYRAWITDRRIILQGGEEVGMAQVNRAEPRGNGVRVARTDGARPVKLHYAADRVALADAINIAAGGAE</sequence>
<proteinExistence type="predicted"/>
<evidence type="ECO:0000313" key="3">
    <source>
        <dbReference type="Proteomes" id="UP000245293"/>
    </source>
</evidence>